<keyword evidence="6 9" id="KW-1133">Transmembrane helix</keyword>
<dbReference type="PANTHER" id="PTHR48261:SF5">
    <property type="entry name" value="EXOSTOSIN GLYCOSYLTRANSFERASE 2"/>
    <property type="match status" value="1"/>
</dbReference>
<evidence type="ECO:0000256" key="9">
    <source>
        <dbReference type="SAM" id="Phobius"/>
    </source>
</evidence>
<dbReference type="FunCoup" id="H2XW04">
    <property type="interactions" value="38"/>
</dbReference>
<comment type="subcellular location">
    <subcellularLocation>
        <location evidence="1">Endoplasmic reticulum membrane</location>
        <topology evidence="1">Single-pass type II membrane protein</topology>
    </subcellularLocation>
</comment>
<feature type="domain" description="Exostosin GT47" evidence="10">
    <location>
        <begin position="92"/>
        <end position="369"/>
    </location>
</feature>
<evidence type="ECO:0000256" key="6">
    <source>
        <dbReference type="ARBA" id="ARBA00022989"/>
    </source>
</evidence>
<keyword evidence="5" id="KW-0256">Endoplasmic reticulum</keyword>
<protein>
    <recommendedName>
        <fullName evidence="14">Exostosin-2</fullName>
    </recommendedName>
</protein>
<dbReference type="Pfam" id="PF03016">
    <property type="entry name" value="Exostosin_GT47"/>
    <property type="match status" value="1"/>
</dbReference>
<proteinExistence type="inferred from homology"/>
<evidence type="ECO:0000259" key="11">
    <source>
        <dbReference type="Pfam" id="PF09258"/>
    </source>
</evidence>
<feature type="domain" description="Glycosyl transferase 64" evidence="11">
    <location>
        <begin position="444"/>
        <end position="660"/>
    </location>
</feature>
<dbReference type="InParanoid" id="H2XW04"/>
<dbReference type="GO" id="GO:0015012">
    <property type="term" value="P:heparan sulfate proteoglycan biosynthetic process"/>
    <property type="evidence" value="ECO:0007669"/>
    <property type="project" value="UniProtKB-ARBA"/>
</dbReference>
<dbReference type="Gene3D" id="3.90.550.10">
    <property type="entry name" value="Spore Coat Polysaccharide Biosynthesis Protein SpsA, Chain A"/>
    <property type="match status" value="1"/>
</dbReference>
<dbReference type="OMA" id="NCTFWDC"/>
<name>H2XW04_CIOIN</name>
<dbReference type="HOGENOM" id="CLU_013906_4_1_1"/>
<keyword evidence="13" id="KW-1185">Reference proteome</keyword>
<dbReference type="SUPFAM" id="SSF53448">
    <property type="entry name" value="Nucleotide-diphospho-sugar transferases"/>
    <property type="match status" value="1"/>
</dbReference>
<organism evidence="12 13">
    <name type="scientific">Ciona intestinalis</name>
    <name type="common">Transparent sea squirt</name>
    <name type="synonym">Ascidia intestinalis</name>
    <dbReference type="NCBI Taxonomy" id="7719"/>
    <lineage>
        <taxon>Eukaryota</taxon>
        <taxon>Metazoa</taxon>
        <taxon>Chordata</taxon>
        <taxon>Tunicata</taxon>
        <taxon>Ascidiacea</taxon>
        <taxon>Phlebobranchia</taxon>
        <taxon>Cionidae</taxon>
        <taxon>Ciona</taxon>
    </lineage>
</organism>
<dbReference type="GO" id="GO:0050509">
    <property type="term" value="F:N-acetylglucosaminyl-proteoglycan 4-beta-glucuronosyltransferase activity"/>
    <property type="evidence" value="ECO:0000318"/>
    <property type="project" value="GO_Central"/>
</dbReference>
<dbReference type="InterPro" id="IPR029044">
    <property type="entry name" value="Nucleotide-diphossugar_trans"/>
</dbReference>
<evidence type="ECO:0008006" key="14">
    <source>
        <dbReference type="Google" id="ProtNLM"/>
    </source>
</evidence>
<dbReference type="GO" id="GO:0008375">
    <property type="term" value="F:acetylglucosaminyltransferase activity"/>
    <property type="evidence" value="ECO:0000318"/>
    <property type="project" value="GO_Central"/>
</dbReference>
<reference evidence="12" key="2">
    <citation type="submission" date="2025-08" db="UniProtKB">
        <authorList>
            <consortium name="Ensembl"/>
        </authorList>
    </citation>
    <scope>IDENTIFICATION</scope>
</reference>
<evidence type="ECO:0000256" key="2">
    <source>
        <dbReference type="ARBA" id="ARBA00010271"/>
    </source>
</evidence>
<dbReference type="PANTHER" id="PTHR48261">
    <property type="entry name" value="ACETYLGLUCOSAMINYLTRANSFERASE"/>
    <property type="match status" value="1"/>
</dbReference>
<evidence type="ECO:0000259" key="10">
    <source>
        <dbReference type="Pfam" id="PF03016"/>
    </source>
</evidence>
<keyword evidence="3" id="KW-0808">Transferase</keyword>
<dbReference type="Proteomes" id="UP000008144">
    <property type="component" value="Unassembled WGS sequence"/>
</dbReference>
<dbReference type="InterPro" id="IPR040911">
    <property type="entry name" value="Exostosin_GT47"/>
</dbReference>
<dbReference type="GeneTree" id="ENSGT00940000156620"/>
<dbReference type="InterPro" id="IPR015338">
    <property type="entry name" value="GT64_dom"/>
</dbReference>
<feature type="transmembrane region" description="Helical" evidence="9">
    <location>
        <begin position="12"/>
        <end position="30"/>
    </location>
</feature>
<keyword evidence="4 9" id="KW-0812">Transmembrane</keyword>
<evidence type="ECO:0000256" key="4">
    <source>
        <dbReference type="ARBA" id="ARBA00022692"/>
    </source>
</evidence>
<evidence type="ECO:0000256" key="7">
    <source>
        <dbReference type="ARBA" id="ARBA00023136"/>
    </source>
</evidence>
<evidence type="ECO:0000313" key="12">
    <source>
        <dbReference type="Ensembl" id="ENSCINP00000033838.1"/>
    </source>
</evidence>
<keyword evidence="8" id="KW-1015">Disulfide bond</keyword>
<accession>H2XW04</accession>
<dbReference type="Pfam" id="PF09258">
    <property type="entry name" value="Glyco_transf_64"/>
    <property type="match status" value="1"/>
</dbReference>
<dbReference type="InterPro" id="IPR004263">
    <property type="entry name" value="Exostosin"/>
</dbReference>
<sequence>MSVKLKPVHHKVILVLLLLSGVALIFKFNWNYQSKSREEFRMETLHINSAHDLPVTQISLDGIQPSDKADLNCKMYNCFDIYRCGSDENHPNKMKVFLHPLSQYTDESGASITPSLSKEFVEMYYAIAQSDYYTGDPDNACIFIPPVDMLNQNRLNVQKVGQLLTKLPHWTRGTNNLIFNFLPGNSPDYSTAIEVPHNKAIIAGGGFSHWTYRSTFDVSIPVYSPLVKGVKLQQETDGLIRKWLLISSQTNIHPEFRQELETLASSSSDFLLLDKCRNVPEDVPLQFTRCKNDEQKKYPEILQEGTFCLLLPTSRLGQSALMESMQAGCIPVFACDTYILPFSEVLDWSRASVLIREDSLPDIMNILRRIPHEQVVLMKKQVEFLYTSYFTNIPAITMTTLQIINDRVFPHVATTYEKWNNPPSSNSVQSPLFLPLISPKEDGFTAVILAYDRVLSLFQLIKSIDKVPSLRMILVVWNNQHKAFPARNEWPIIEHEWKVIQTSSNELSNRFFPYNEIKTEGVLAIDDDIIMLTTDEIEFGFQVWREFNDRIVGFPPRLHIWGDDGKMRYVSDWTNDISIVLTGAAFYHNYYNYLYTYKMPGGIKDWVDNHMNCEDIAMNFLVSNYSGKAPIKVTPRKKFKCAECATGGSLSLDETHMVER</sequence>
<keyword evidence="7 9" id="KW-0472">Membrane</keyword>
<reference evidence="12" key="3">
    <citation type="submission" date="2025-09" db="UniProtKB">
        <authorList>
            <consortium name="Ensembl"/>
        </authorList>
    </citation>
    <scope>IDENTIFICATION</scope>
</reference>
<dbReference type="GO" id="GO:0005789">
    <property type="term" value="C:endoplasmic reticulum membrane"/>
    <property type="evidence" value="ECO:0007669"/>
    <property type="project" value="UniProtKB-SubCell"/>
</dbReference>
<evidence type="ECO:0000256" key="1">
    <source>
        <dbReference type="ARBA" id="ARBA00004648"/>
    </source>
</evidence>
<evidence type="ECO:0000313" key="13">
    <source>
        <dbReference type="Proteomes" id="UP000008144"/>
    </source>
</evidence>
<dbReference type="GO" id="GO:0005794">
    <property type="term" value="C:Golgi apparatus"/>
    <property type="evidence" value="ECO:0000318"/>
    <property type="project" value="GO_Central"/>
</dbReference>
<evidence type="ECO:0000256" key="8">
    <source>
        <dbReference type="ARBA" id="ARBA00023157"/>
    </source>
</evidence>
<dbReference type="AlphaFoldDB" id="H2XW04"/>
<dbReference type="Ensembl" id="ENSCINT00000030532.1">
    <property type="protein sequence ID" value="ENSCINP00000033838.1"/>
    <property type="gene ID" value="ENSCING00000023395.1"/>
</dbReference>
<comment type="similarity">
    <text evidence="2">Belongs to the glycosyltransferase 47 family.</text>
</comment>
<dbReference type="STRING" id="7719.ENSCINP00000033838"/>
<evidence type="ECO:0000256" key="3">
    <source>
        <dbReference type="ARBA" id="ARBA00022679"/>
    </source>
</evidence>
<evidence type="ECO:0000256" key="5">
    <source>
        <dbReference type="ARBA" id="ARBA00022824"/>
    </source>
</evidence>
<reference evidence="13" key="1">
    <citation type="journal article" date="2002" name="Science">
        <title>The draft genome of Ciona intestinalis: insights into chordate and vertebrate origins.</title>
        <authorList>
            <person name="Dehal P."/>
            <person name="Satou Y."/>
            <person name="Campbell R.K."/>
            <person name="Chapman J."/>
            <person name="Degnan B."/>
            <person name="De Tomaso A."/>
            <person name="Davidson B."/>
            <person name="Di Gregorio A."/>
            <person name="Gelpke M."/>
            <person name="Goodstein D.M."/>
            <person name="Harafuji N."/>
            <person name="Hastings K.E."/>
            <person name="Ho I."/>
            <person name="Hotta K."/>
            <person name="Huang W."/>
            <person name="Kawashima T."/>
            <person name="Lemaire P."/>
            <person name="Martinez D."/>
            <person name="Meinertzhagen I.A."/>
            <person name="Necula S."/>
            <person name="Nonaka M."/>
            <person name="Putnam N."/>
            <person name="Rash S."/>
            <person name="Saiga H."/>
            <person name="Satake M."/>
            <person name="Terry A."/>
            <person name="Yamada L."/>
            <person name="Wang H.G."/>
            <person name="Awazu S."/>
            <person name="Azumi K."/>
            <person name="Boore J."/>
            <person name="Branno M."/>
            <person name="Chin-Bow S."/>
            <person name="DeSantis R."/>
            <person name="Doyle S."/>
            <person name="Francino P."/>
            <person name="Keys D.N."/>
            <person name="Haga S."/>
            <person name="Hayashi H."/>
            <person name="Hino K."/>
            <person name="Imai K.S."/>
            <person name="Inaba K."/>
            <person name="Kano S."/>
            <person name="Kobayashi K."/>
            <person name="Kobayashi M."/>
            <person name="Lee B.I."/>
            <person name="Makabe K.W."/>
            <person name="Manohar C."/>
            <person name="Matassi G."/>
            <person name="Medina M."/>
            <person name="Mochizuki Y."/>
            <person name="Mount S."/>
            <person name="Morishita T."/>
            <person name="Miura S."/>
            <person name="Nakayama A."/>
            <person name="Nishizaka S."/>
            <person name="Nomoto H."/>
            <person name="Ohta F."/>
            <person name="Oishi K."/>
            <person name="Rigoutsos I."/>
            <person name="Sano M."/>
            <person name="Sasaki A."/>
            <person name="Sasakura Y."/>
            <person name="Shoguchi E."/>
            <person name="Shin-i T."/>
            <person name="Spagnuolo A."/>
            <person name="Stainier D."/>
            <person name="Suzuki M.M."/>
            <person name="Tassy O."/>
            <person name="Takatori N."/>
            <person name="Tokuoka M."/>
            <person name="Yagi K."/>
            <person name="Yoshizaki F."/>
            <person name="Wada S."/>
            <person name="Zhang C."/>
            <person name="Hyatt P.D."/>
            <person name="Larimer F."/>
            <person name="Detter C."/>
            <person name="Doggett N."/>
            <person name="Glavina T."/>
            <person name="Hawkins T."/>
            <person name="Richardson P."/>
            <person name="Lucas S."/>
            <person name="Kohara Y."/>
            <person name="Levine M."/>
            <person name="Satoh N."/>
            <person name="Rokhsar D.S."/>
        </authorList>
    </citation>
    <scope>NUCLEOTIDE SEQUENCE [LARGE SCALE GENOMIC DNA]</scope>
</reference>